<dbReference type="Pfam" id="PF05119">
    <property type="entry name" value="Terminase_4"/>
    <property type="match status" value="1"/>
</dbReference>
<dbReference type="RefSeq" id="WP_208242799.1">
    <property type="nucleotide sequence ID" value="NZ_JAGEPF010000012.1"/>
</dbReference>
<reference evidence="2 3" key="1">
    <citation type="submission" date="2021-03" db="EMBL/GenBank/DDBJ databases">
        <title>Actinomadura violae sp. nov., isolated from lichen in Thailand.</title>
        <authorList>
            <person name="Kanchanasin P."/>
            <person name="Saeng-In P."/>
            <person name="Phongsopitanun W."/>
            <person name="Yuki M."/>
            <person name="Kudo T."/>
            <person name="Ohkuma M."/>
            <person name="Tanasupawat S."/>
        </authorList>
    </citation>
    <scope>NUCLEOTIDE SEQUENCE [LARGE SCALE GENOMIC DNA]</scope>
    <source>
        <strain evidence="2 3">LCR2-06</strain>
    </source>
</reference>
<feature type="region of interest" description="Disordered" evidence="1">
    <location>
        <begin position="102"/>
        <end position="126"/>
    </location>
</feature>
<organism evidence="2 3">
    <name type="scientific">Actinomadura violacea</name>
    <dbReference type="NCBI Taxonomy" id="2819934"/>
    <lineage>
        <taxon>Bacteria</taxon>
        <taxon>Bacillati</taxon>
        <taxon>Actinomycetota</taxon>
        <taxon>Actinomycetes</taxon>
        <taxon>Streptosporangiales</taxon>
        <taxon>Thermomonosporaceae</taxon>
        <taxon>Actinomadura</taxon>
    </lineage>
</organism>
<dbReference type="InterPro" id="IPR006448">
    <property type="entry name" value="Phage_term_ssu_P27"/>
</dbReference>
<dbReference type="EMBL" id="JAGEPF010000012">
    <property type="protein sequence ID" value="MBO2459799.1"/>
    <property type="molecule type" value="Genomic_DNA"/>
</dbReference>
<proteinExistence type="predicted"/>
<keyword evidence="3" id="KW-1185">Reference proteome</keyword>
<name>A0ABS3RSS2_9ACTN</name>
<evidence type="ECO:0000313" key="3">
    <source>
        <dbReference type="Proteomes" id="UP000680206"/>
    </source>
</evidence>
<sequence>MTAVPQPLDGSGPAAVEPPGWLATEARTVWAQLAPVTAAGTLTPATATSFGLLCTAVAAYAESDQLVQEAGMLIAEGQALVPNPALAIRAQADGTFARWAREFGLTPASQPPPPTGPRSLRHLRET</sequence>
<dbReference type="Proteomes" id="UP000680206">
    <property type="component" value="Unassembled WGS sequence"/>
</dbReference>
<accession>A0ABS3RSS2</accession>
<evidence type="ECO:0000256" key="1">
    <source>
        <dbReference type="SAM" id="MobiDB-lite"/>
    </source>
</evidence>
<protein>
    <submittedName>
        <fullName evidence="2">P27 family phage terminase small subunit</fullName>
    </submittedName>
</protein>
<evidence type="ECO:0000313" key="2">
    <source>
        <dbReference type="EMBL" id="MBO2459799.1"/>
    </source>
</evidence>
<gene>
    <name evidence="2" type="ORF">J4709_19655</name>
</gene>
<comment type="caution">
    <text evidence="2">The sequence shown here is derived from an EMBL/GenBank/DDBJ whole genome shotgun (WGS) entry which is preliminary data.</text>
</comment>